<dbReference type="Pfam" id="PF18928">
    <property type="entry name" value="DUF5677"/>
    <property type="match status" value="1"/>
</dbReference>
<dbReference type="InterPro" id="IPR043733">
    <property type="entry name" value="DUF5677"/>
</dbReference>
<gene>
    <name evidence="1" type="ORF">HAHE_36920</name>
</gene>
<evidence type="ECO:0000313" key="1">
    <source>
        <dbReference type="EMBL" id="BCX49784.1"/>
    </source>
</evidence>
<dbReference type="EMBL" id="AP024702">
    <property type="protein sequence ID" value="BCX49784.1"/>
    <property type="molecule type" value="Genomic_DNA"/>
</dbReference>
<proteinExistence type="predicted"/>
<evidence type="ECO:0000313" key="2">
    <source>
        <dbReference type="Proteomes" id="UP001374893"/>
    </source>
</evidence>
<accession>A0ABM7RQZ0</accession>
<sequence>MRNLQSYLDEEFRKHPNEAMRLYDQKTIEEAFPHVLESQMKVRLASLTASRSRTLKERAGYLDNIRNGTYLLWKEGLDRLEQFISLNLDWGTKLIQEVNSNGSPGEHLFSALIRNHSRACLMAEEILHLLKGGFPDAAFARWRSLYEIAVTATFIRLRGEACAEAYLDHEIVDELKCHQLEQELEAARGIKPPSDACTKDLETAFQEMLEKHGDSFKNPFGWASATLQDKNPQFRDLEARLDEEHGQEHMRVLYKRASHKIHAAANGISTSLGTQSFGANAPMLRAPSHEGLGMPGTLCAHSLCQTSMVITSLFTSAESLIEMELFGRIVKGIDEAFGRALAVNP</sequence>
<dbReference type="Proteomes" id="UP001374893">
    <property type="component" value="Chromosome"/>
</dbReference>
<name>A0ABM7RQZ0_9BACT</name>
<organism evidence="1 2">
    <name type="scientific">Haloferula helveola</name>
    <dbReference type="NCBI Taxonomy" id="490095"/>
    <lineage>
        <taxon>Bacteria</taxon>
        <taxon>Pseudomonadati</taxon>
        <taxon>Verrucomicrobiota</taxon>
        <taxon>Verrucomicrobiia</taxon>
        <taxon>Verrucomicrobiales</taxon>
        <taxon>Verrucomicrobiaceae</taxon>
        <taxon>Haloferula</taxon>
    </lineage>
</organism>
<reference evidence="1 2" key="1">
    <citation type="submission" date="2021-06" db="EMBL/GenBank/DDBJ databases">
        <title>Complete genome of Haloferula helveola possessing various polysaccharide degrading enzymes.</title>
        <authorList>
            <person name="Takami H."/>
            <person name="Huang C."/>
            <person name="Hamasaki K."/>
        </authorList>
    </citation>
    <scope>NUCLEOTIDE SEQUENCE [LARGE SCALE GENOMIC DNA]</scope>
    <source>
        <strain evidence="1 2">CN-1</strain>
    </source>
</reference>
<protein>
    <submittedName>
        <fullName evidence="1">Uncharacterized protein</fullName>
    </submittedName>
</protein>
<keyword evidence="2" id="KW-1185">Reference proteome</keyword>